<evidence type="ECO:0000313" key="3">
    <source>
        <dbReference type="Proteomes" id="UP000815325"/>
    </source>
</evidence>
<proteinExistence type="predicted"/>
<sequence>MSPAAFMVCSRTGASSSDISGGFWGLEEPSTATNLAAACAGSVAARGLMFANTHPAPRRWTPLQAPAQTRAERARHDNAERVQGTSACLALWHGTLAAGGCSAAVSAQVMPWLRTLACFPDYSMLLRVMPSSWCVFTMASSQNTVMSAPQPSSWGSSNASSGLLGQLQQMEWMQEQQAGLPFGSGEAEDIDALEEDPIDS</sequence>
<comment type="caution">
    <text evidence="2">The sequence shown here is derived from an EMBL/GenBank/DDBJ whole genome shotgun (WGS) entry which is preliminary data.</text>
</comment>
<keyword evidence="3" id="KW-1185">Reference proteome</keyword>
<feature type="compositionally biased region" description="Acidic residues" evidence="1">
    <location>
        <begin position="186"/>
        <end position="200"/>
    </location>
</feature>
<gene>
    <name evidence="2" type="ORF">DUNSADRAFT_5354</name>
</gene>
<feature type="region of interest" description="Disordered" evidence="1">
    <location>
        <begin position="178"/>
        <end position="200"/>
    </location>
</feature>
<accession>A0ABQ7FUC3</accession>
<organism evidence="2 3">
    <name type="scientific">Dunaliella salina</name>
    <name type="common">Green alga</name>
    <name type="synonym">Protococcus salinus</name>
    <dbReference type="NCBI Taxonomy" id="3046"/>
    <lineage>
        <taxon>Eukaryota</taxon>
        <taxon>Viridiplantae</taxon>
        <taxon>Chlorophyta</taxon>
        <taxon>core chlorophytes</taxon>
        <taxon>Chlorophyceae</taxon>
        <taxon>CS clade</taxon>
        <taxon>Chlamydomonadales</taxon>
        <taxon>Dunaliellaceae</taxon>
        <taxon>Dunaliella</taxon>
    </lineage>
</organism>
<reference evidence="2" key="1">
    <citation type="submission" date="2017-08" db="EMBL/GenBank/DDBJ databases">
        <authorList>
            <person name="Polle J.E."/>
            <person name="Barry K."/>
            <person name="Cushman J."/>
            <person name="Schmutz J."/>
            <person name="Tran D."/>
            <person name="Hathwaick L.T."/>
            <person name="Yim W.C."/>
            <person name="Jenkins J."/>
            <person name="Mckie-Krisberg Z.M."/>
            <person name="Prochnik S."/>
            <person name="Lindquist E."/>
            <person name="Dockter R.B."/>
            <person name="Adam C."/>
            <person name="Molina H."/>
            <person name="Bunkerborg J."/>
            <person name="Jin E."/>
            <person name="Buchheim M."/>
            <person name="Magnuson J."/>
        </authorList>
    </citation>
    <scope>NUCLEOTIDE SEQUENCE</scope>
    <source>
        <strain evidence="2">CCAP 19/18</strain>
    </source>
</reference>
<evidence type="ECO:0000256" key="1">
    <source>
        <dbReference type="SAM" id="MobiDB-lite"/>
    </source>
</evidence>
<name>A0ABQ7FUC3_DUNSA</name>
<evidence type="ECO:0000313" key="2">
    <source>
        <dbReference type="EMBL" id="KAF5826018.1"/>
    </source>
</evidence>
<protein>
    <submittedName>
        <fullName evidence="2">Uncharacterized protein</fullName>
    </submittedName>
</protein>
<dbReference type="Proteomes" id="UP000815325">
    <property type="component" value="Unassembled WGS sequence"/>
</dbReference>
<dbReference type="EMBL" id="MU071494">
    <property type="protein sequence ID" value="KAF5826018.1"/>
    <property type="molecule type" value="Genomic_DNA"/>
</dbReference>